<feature type="transmembrane region" description="Helical" evidence="12">
    <location>
        <begin position="126"/>
        <end position="144"/>
    </location>
</feature>
<evidence type="ECO:0000256" key="12">
    <source>
        <dbReference type="SAM" id="Phobius"/>
    </source>
</evidence>
<dbReference type="PANTHER" id="PTHR43867">
    <property type="entry name" value="CELLULOSE SYNTHASE CATALYTIC SUBUNIT A [UDP-FORMING]"/>
    <property type="match status" value="1"/>
</dbReference>
<keyword evidence="3" id="KW-1003">Cell membrane</keyword>
<sequence length="729" mass="83749">MAKPSSSPPQLVSAWAWGFFIFSIITMVVVFLATVWQPTLFPVHLVNPNELRPLPKFLDFDAESERLWIPLVATIAIAISLNFIPSNNVSRLIVRWFVFLLGARYILWRGMATLNFAHWFSAGFSSIFYGLEVLYFLIYGLYLIQTSWLTDVKRSREANYYQEAVLSGDYCPTVDVLIPTYNEAAYIVRRTIVGCQAMAYPNKTIYVLDDGRRPEIAKLSQKLGCKYITRPNNEHRKAGNLNHALKQTQGELIAIFDSDFVPFRNFLVRTVGFFQNPNISMVQTPQHFYNADYHSQNLGIDFMMPGDMEYFFGFIQPGRDAGNAIICCGTSYVVRRKDIEASGGYYTDCIVEDYQTGTRMQTNGYRLIYLNEILSMGESPRNFQDYLEQRLRWLQGNMQLYYCGKDIPIWSRLNWFQKSCHLSLLLYNFNSFIRVAFVFGPLISMVTGVSLTVAGIWEYAYYAVPYSFLNIATFSWATKGRFFSLWGEVYEVLFAFPAIKHLIAILKNPFAKLGSVVTRKGALMNHKSLNLAYTWPWVFFVAASIIGIFLRYGGYWLGIWPPGEYERTGLEVMLVWTSYNLLIALVAILAAIDQPVRRQSDRFPICTVCCLRIGRQTYWGYTQDLSETGTALTLTAGRYVGKQDQGKLWFLERNFKVQAAVVRSSSTDGQCHVFLRFLEVDDQASRELVQLLYGGLTWWNKPKAPSGLDAIWSMLARIFDFRSLFTLYR</sequence>
<dbReference type="InterPro" id="IPR003919">
    <property type="entry name" value="Cell_synth_A"/>
</dbReference>
<organism evidence="15 16">
    <name type="scientific">Candidatus Synechococcus calcipolaris G9</name>
    <dbReference type="NCBI Taxonomy" id="1497997"/>
    <lineage>
        <taxon>Bacteria</taxon>
        <taxon>Bacillati</taxon>
        <taxon>Cyanobacteriota</taxon>
        <taxon>Cyanophyceae</taxon>
        <taxon>Synechococcales</taxon>
        <taxon>Synechococcaceae</taxon>
        <taxon>Synechococcus</taxon>
    </lineage>
</organism>
<evidence type="ECO:0000256" key="1">
    <source>
        <dbReference type="ARBA" id="ARBA00004429"/>
    </source>
</evidence>
<reference evidence="15" key="1">
    <citation type="journal article" date="2022" name="Genome Biol. Evol.">
        <title>A New Gene Family Diagnostic for Intracellular Biomineralization of Amorphous Ca Carbonates by Cyanobacteria.</title>
        <authorList>
            <person name="Benzerara K."/>
            <person name="Duprat E."/>
            <person name="Bitard-Feildel T."/>
            <person name="Caumes G."/>
            <person name="Cassier-Chauvat C."/>
            <person name="Chauvat F."/>
            <person name="Dezi M."/>
            <person name="Diop S.I."/>
            <person name="Gaschignard G."/>
            <person name="Gorgen S."/>
            <person name="Gugger M."/>
            <person name="Lopez-Garcia P."/>
            <person name="Millet M."/>
            <person name="Skouri-Panet F."/>
            <person name="Moreira D."/>
            <person name="Callebaut I."/>
        </authorList>
    </citation>
    <scope>NUCLEOTIDE SEQUENCE</scope>
    <source>
        <strain evidence="15">G9</strain>
    </source>
</reference>
<comment type="caution">
    <text evidence="15">The sequence shown here is derived from an EMBL/GenBank/DDBJ whole genome shotgun (WGS) entry which is preliminary data.</text>
</comment>
<dbReference type="Pfam" id="PF00535">
    <property type="entry name" value="Glycos_transf_2"/>
    <property type="match status" value="1"/>
</dbReference>
<dbReference type="InterPro" id="IPR001173">
    <property type="entry name" value="Glyco_trans_2-like"/>
</dbReference>
<feature type="transmembrane region" description="Helical" evidence="12">
    <location>
        <begin position="96"/>
        <end position="120"/>
    </location>
</feature>
<evidence type="ECO:0000256" key="11">
    <source>
        <dbReference type="ARBA" id="ARBA00048682"/>
    </source>
</evidence>
<evidence type="ECO:0000256" key="8">
    <source>
        <dbReference type="ARBA" id="ARBA00022916"/>
    </source>
</evidence>
<evidence type="ECO:0000256" key="4">
    <source>
        <dbReference type="ARBA" id="ARBA00022519"/>
    </source>
</evidence>
<keyword evidence="8" id="KW-0135">Cellulose biosynthesis</keyword>
<dbReference type="InterPro" id="IPR050321">
    <property type="entry name" value="Glycosyltr_2/OpgH_subfam"/>
</dbReference>
<evidence type="ECO:0000256" key="2">
    <source>
        <dbReference type="ARBA" id="ARBA00012539"/>
    </source>
</evidence>
<dbReference type="SUPFAM" id="SSF141371">
    <property type="entry name" value="PilZ domain-like"/>
    <property type="match status" value="1"/>
</dbReference>
<evidence type="ECO:0000256" key="3">
    <source>
        <dbReference type="ARBA" id="ARBA00022475"/>
    </source>
</evidence>
<evidence type="ECO:0000256" key="6">
    <source>
        <dbReference type="ARBA" id="ARBA00022679"/>
    </source>
</evidence>
<dbReference type="CDD" id="cd06421">
    <property type="entry name" value="CESA_CelA_like"/>
    <property type="match status" value="1"/>
</dbReference>
<evidence type="ECO:0000256" key="9">
    <source>
        <dbReference type="ARBA" id="ARBA00022989"/>
    </source>
</evidence>
<proteinExistence type="predicted"/>
<dbReference type="RefSeq" id="WP_277867079.1">
    <property type="nucleotide sequence ID" value="NZ_JAKKUT010000002.1"/>
</dbReference>
<reference evidence="15" key="2">
    <citation type="submission" date="2022-01" db="EMBL/GenBank/DDBJ databases">
        <authorList>
            <person name="Zivanovic Y."/>
            <person name="Moreira D."/>
            <person name="Lopez-Garcia P."/>
        </authorList>
    </citation>
    <scope>NUCLEOTIDE SEQUENCE</scope>
    <source>
        <strain evidence="15">G9</strain>
    </source>
</reference>
<keyword evidence="16" id="KW-1185">Reference proteome</keyword>
<accession>A0ABT6F048</accession>
<dbReference type="PANTHER" id="PTHR43867:SF2">
    <property type="entry name" value="CELLULOSE SYNTHASE CATALYTIC SUBUNIT A [UDP-FORMING]"/>
    <property type="match status" value="1"/>
</dbReference>
<dbReference type="SUPFAM" id="SSF53448">
    <property type="entry name" value="Nucleotide-diphospho-sugar transferases"/>
    <property type="match status" value="1"/>
</dbReference>
<dbReference type="Gene3D" id="3.90.550.10">
    <property type="entry name" value="Spore Coat Polysaccharide Biosynthesis Protein SpsA, Chain A"/>
    <property type="match status" value="1"/>
</dbReference>
<dbReference type="InterPro" id="IPR005150">
    <property type="entry name" value="Cellulose_synth"/>
</dbReference>
<keyword evidence="6 15" id="KW-0808">Transferase</keyword>
<feature type="domain" description="PilZ" evidence="14">
    <location>
        <begin position="597"/>
        <end position="693"/>
    </location>
</feature>
<feature type="transmembrane region" description="Helical" evidence="12">
    <location>
        <begin position="572"/>
        <end position="592"/>
    </location>
</feature>
<dbReference type="Pfam" id="PF07238">
    <property type="entry name" value="PilZ"/>
    <property type="match status" value="1"/>
</dbReference>
<keyword evidence="9 12" id="KW-1133">Transmembrane helix</keyword>
<keyword evidence="5 15" id="KW-0328">Glycosyltransferase</keyword>
<comment type="catalytic activity">
    <reaction evidence="11">
        <text>[(1-&gt;4)-beta-D-glucosyl](n) + UDP-alpha-D-glucose = [(1-&gt;4)-beta-D-glucosyl](n+1) + UDP + H(+)</text>
        <dbReference type="Rhea" id="RHEA:19929"/>
        <dbReference type="Rhea" id="RHEA-COMP:10033"/>
        <dbReference type="Rhea" id="RHEA-COMP:10034"/>
        <dbReference type="ChEBI" id="CHEBI:15378"/>
        <dbReference type="ChEBI" id="CHEBI:18246"/>
        <dbReference type="ChEBI" id="CHEBI:58223"/>
        <dbReference type="ChEBI" id="CHEBI:58885"/>
        <dbReference type="EC" id="2.4.1.12"/>
    </reaction>
</comment>
<keyword evidence="10 12" id="KW-0472">Membrane</keyword>
<evidence type="ECO:0000313" key="15">
    <source>
        <dbReference type="EMBL" id="MDG2991199.1"/>
    </source>
</evidence>
<evidence type="ECO:0000256" key="5">
    <source>
        <dbReference type="ARBA" id="ARBA00022676"/>
    </source>
</evidence>
<dbReference type="EC" id="2.4.1.12" evidence="2"/>
<feature type="transmembrane region" description="Helical" evidence="12">
    <location>
        <begin position="67"/>
        <end position="84"/>
    </location>
</feature>
<dbReference type="InterPro" id="IPR029044">
    <property type="entry name" value="Nucleotide-diphossugar_trans"/>
</dbReference>
<evidence type="ECO:0000259" key="14">
    <source>
        <dbReference type="Pfam" id="PF07238"/>
    </source>
</evidence>
<keyword evidence="7 12" id="KW-0812">Transmembrane</keyword>
<feature type="transmembrane region" description="Helical" evidence="12">
    <location>
        <begin position="432"/>
        <end position="453"/>
    </location>
</feature>
<dbReference type="PRINTS" id="PR01439">
    <property type="entry name" value="CELLSNTHASEA"/>
</dbReference>
<evidence type="ECO:0000313" key="16">
    <source>
        <dbReference type="Proteomes" id="UP001154265"/>
    </source>
</evidence>
<dbReference type="Gene3D" id="2.40.10.220">
    <property type="entry name" value="predicted glycosyltransferase like domains"/>
    <property type="match status" value="1"/>
</dbReference>
<dbReference type="EMBL" id="JAKKUT010000002">
    <property type="protein sequence ID" value="MDG2991199.1"/>
    <property type="molecule type" value="Genomic_DNA"/>
</dbReference>
<dbReference type="Proteomes" id="UP001154265">
    <property type="component" value="Unassembled WGS sequence"/>
</dbReference>
<keyword evidence="4" id="KW-0997">Cell inner membrane</keyword>
<gene>
    <name evidence="15" type="ORF">L3556_09695</name>
</gene>
<comment type="subcellular location">
    <subcellularLocation>
        <location evidence="1">Cell inner membrane</location>
        <topology evidence="1">Multi-pass membrane protein</topology>
    </subcellularLocation>
</comment>
<dbReference type="GO" id="GO:0016757">
    <property type="term" value="F:glycosyltransferase activity"/>
    <property type="evidence" value="ECO:0007669"/>
    <property type="project" value="UniProtKB-KW"/>
</dbReference>
<name>A0ABT6F048_9SYNE</name>
<dbReference type="InterPro" id="IPR009875">
    <property type="entry name" value="PilZ_domain"/>
</dbReference>
<feature type="transmembrane region" description="Helical" evidence="12">
    <location>
        <begin position="529"/>
        <end position="552"/>
    </location>
</feature>
<protein>
    <recommendedName>
        <fullName evidence="2">cellulose synthase (UDP-forming)</fullName>
        <ecNumber evidence="2">2.4.1.12</ecNumber>
    </recommendedName>
</protein>
<evidence type="ECO:0000256" key="10">
    <source>
        <dbReference type="ARBA" id="ARBA00023136"/>
    </source>
</evidence>
<evidence type="ECO:0000259" key="13">
    <source>
        <dbReference type="Pfam" id="PF00535"/>
    </source>
</evidence>
<dbReference type="Pfam" id="PF03552">
    <property type="entry name" value="Cellulose_synt"/>
    <property type="match status" value="1"/>
</dbReference>
<evidence type="ECO:0000256" key="7">
    <source>
        <dbReference type="ARBA" id="ARBA00022692"/>
    </source>
</evidence>
<feature type="transmembrane region" description="Helical" evidence="12">
    <location>
        <begin position="12"/>
        <end position="36"/>
    </location>
</feature>
<feature type="domain" description="Glycosyltransferase 2-like" evidence="13">
    <location>
        <begin position="176"/>
        <end position="340"/>
    </location>
</feature>